<evidence type="ECO:0000313" key="2">
    <source>
        <dbReference type="Proteomes" id="UP001585080"/>
    </source>
</evidence>
<dbReference type="GO" id="GO:0008168">
    <property type="term" value="F:methyltransferase activity"/>
    <property type="evidence" value="ECO:0007669"/>
    <property type="project" value="UniProtKB-KW"/>
</dbReference>
<dbReference type="InterPro" id="IPR029063">
    <property type="entry name" value="SAM-dependent_MTases_sf"/>
</dbReference>
<comment type="caution">
    <text evidence="1">The sequence shown here is derived from an EMBL/GenBank/DDBJ whole genome shotgun (WGS) entry which is preliminary data.</text>
</comment>
<keyword evidence="1" id="KW-0489">Methyltransferase</keyword>
<organism evidence="1 2">
    <name type="scientific">Streptomyces broussonetiae</name>
    <dbReference type="NCBI Taxonomy" id="2686304"/>
    <lineage>
        <taxon>Bacteria</taxon>
        <taxon>Bacillati</taxon>
        <taxon>Actinomycetota</taxon>
        <taxon>Actinomycetes</taxon>
        <taxon>Kitasatosporales</taxon>
        <taxon>Streptomycetaceae</taxon>
        <taxon>Streptomyces</taxon>
    </lineage>
</organism>
<protein>
    <submittedName>
        <fullName evidence="1">SAM-dependent methyltransferase</fullName>
        <ecNumber evidence="1">2.1.1.-</ecNumber>
    </submittedName>
</protein>
<dbReference type="EC" id="2.1.1.-" evidence="1"/>
<dbReference type="Pfam" id="PF04672">
    <property type="entry name" value="Methyltransf_19"/>
    <property type="match status" value="1"/>
</dbReference>
<dbReference type="SUPFAM" id="SSF53335">
    <property type="entry name" value="S-adenosyl-L-methionine-dependent methyltransferases"/>
    <property type="match status" value="1"/>
</dbReference>
<dbReference type="Proteomes" id="UP001585080">
    <property type="component" value="Unassembled WGS sequence"/>
</dbReference>
<proteinExistence type="predicted"/>
<accession>A0ABV5EAQ1</accession>
<name>A0ABV5EAQ1_9ACTN</name>
<keyword evidence="2" id="KW-1185">Reference proteome</keyword>
<dbReference type="EMBL" id="JAYMRP010000010">
    <property type="protein sequence ID" value="MFB8773914.1"/>
    <property type="molecule type" value="Genomic_DNA"/>
</dbReference>
<dbReference type="InterPro" id="IPR006764">
    <property type="entry name" value="SAM_dep_MeTrfase_SAV2177_type"/>
</dbReference>
<reference evidence="1 2" key="1">
    <citation type="submission" date="2024-01" db="EMBL/GenBank/DDBJ databases">
        <title>Genome mining of biosynthetic gene clusters to explore secondary metabolites of Streptomyces sp.</title>
        <authorList>
            <person name="Baig A."/>
            <person name="Ajitkumar Shintre N."/>
            <person name="Kumar H."/>
            <person name="Anbarasu A."/>
            <person name="Ramaiah S."/>
        </authorList>
    </citation>
    <scope>NUCLEOTIDE SEQUENCE [LARGE SCALE GENOMIC DNA]</scope>
    <source>
        <strain evidence="1 2">A57</strain>
    </source>
</reference>
<gene>
    <name evidence="1" type="ORF">VSS16_14435</name>
</gene>
<evidence type="ECO:0000313" key="1">
    <source>
        <dbReference type="EMBL" id="MFB8773914.1"/>
    </source>
</evidence>
<sequence>MLLGTLGTAPAAPAGTGLPTATTCPGHLAEKARCYSGQDANGAYYTMAVPKRWNGSLVVHAHGGPDFSYDASTPTEDLERWAVMVDEGYAWAASSYRRGGYGVRMAAADTENVRRLFADRFARPERTYLHGQSWGGNVAAKVTETHGSKRGDHGIRQWLDIGTGIPTEPNLHQVAQAVAPEALVVYADNDPLVLKYAERLMRSTPQGRTTYIEADINDPEALLNAPELAEVLDLDQPVALSLNAVLHFVPDAQDPYGIVNRLRAALPSGSALALSHCTPDFDPETWRKVTDFYQNAGTPGQVRSKAEVARFFEGLDLIDPGIVIGHRWRPDTEPTASDAEVSTWAAVGIKP</sequence>
<dbReference type="Gene3D" id="3.40.50.150">
    <property type="entry name" value="Vaccinia Virus protein VP39"/>
    <property type="match status" value="1"/>
</dbReference>
<keyword evidence="1" id="KW-0808">Transferase</keyword>
<dbReference type="Gene3D" id="3.40.50.1820">
    <property type="entry name" value="alpha/beta hydrolase"/>
    <property type="match status" value="1"/>
</dbReference>
<dbReference type="SUPFAM" id="SSF53474">
    <property type="entry name" value="alpha/beta-Hydrolases"/>
    <property type="match status" value="1"/>
</dbReference>
<dbReference type="GO" id="GO:0032259">
    <property type="term" value="P:methylation"/>
    <property type="evidence" value="ECO:0007669"/>
    <property type="project" value="UniProtKB-KW"/>
</dbReference>
<dbReference type="InterPro" id="IPR029058">
    <property type="entry name" value="AB_hydrolase_fold"/>
</dbReference>